<name>A0A7N2MUM7_QUELO</name>
<feature type="chain" id="PRO_5029553260" evidence="1">
    <location>
        <begin position="22"/>
        <end position="92"/>
    </location>
</feature>
<evidence type="ECO:0000313" key="3">
    <source>
        <dbReference type="Proteomes" id="UP000594261"/>
    </source>
</evidence>
<accession>A0A7N2MUM7</accession>
<dbReference type="EnsemblPlants" id="QL11p006190:mrna">
    <property type="protein sequence ID" value="QL11p006190:mrna"/>
    <property type="gene ID" value="QL11p006190"/>
</dbReference>
<reference evidence="2" key="2">
    <citation type="submission" date="2021-01" db="UniProtKB">
        <authorList>
            <consortium name="EnsemblPlants"/>
        </authorList>
    </citation>
    <scope>IDENTIFICATION</scope>
</reference>
<dbReference type="Gramene" id="QL11p006190:mrna">
    <property type="protein sequence ID" value="QL11p006190:mrna"/>
    <property type="gene ID" value="QL11p006190"/>
</dbReference>
<evidence type="ECO:0000256" key="1">
    <source>
        <dbReference type="SAM" id="SignalP"/>
    </source>
</evidence>
<keyword evidence="1" id="KW-0732">Signal</keyword>
<feature type="signal peptide" evidence="1">
    <location>
        <begin position="1"/>
        <end position="21"/>
    </location>
</feature>
<dbReference type="InParanoid" id="A0A7N2MUM7"/>
<sequence>MEVTLSLILSAMVFKVSRVETKPIDGQKPGTSGLLKKVVNEKIIQQPNGAMWDRMMGLHSHPALTKRLLCSCGVKLFSYFCNSGGEDHSDVT</sequence>
<protein>
    <submittedName>
        <fullName evidence="2">Uncharacterized protein</fullName>
    </submittedName>
</protein>
<evidence type="ECO:0000313" key="2">
    <source>
        <dbReference type="EnsemblPlants" id="QL11p006190:mrna"/>
    </source>
</evidence>
<keyword evidence="3" id="KW-1185">Reference proteome</keyword>
<dbReference type="Proteomes" id="UP000594261">
    <property type="component" value="Chromosome 11"/>
</dbReference>
<dbReference type="AlphaFoldDB" id="A0A7N2MUM7"/>
<organism evidence="2 3">
    <name type="scientific">Quercus lobata</name>
    <name type="common">Valley oak</name>
    <dbReference type="NCBI Taxonomy" id="97700"/>
    <lineage>
        <taxon>Eukaryota</taxon>
        <taxon>Viridiplantae</taxon>
        <taxon>Streptophyta</taxon>
        <taxon>Embryophyta</taxon>
        <taxon>Tracheophyta</taxon>
        <taxon>Spermatophyta</taxon>
        <taxon>Magnoliopsida</taxon>
        <taxon>eudicotyledons</taxon>
        <taxon>Gunneridae</taxon>
        <taxon>Pentapetalae</taxon>
        <taxon>rosids</taxon>
        <taxon>fabids</taxon>
        <taxon>Fagales</taxon>
        <taxon>Fagaceae</taxon>
        <taxon>Quercus</taxon>
    </lineage>
</organism>
<dbReference type="EMBL" id="LRBV02000011">
    <property type="status" value="NOT_ANNOTATED_CDS"/>
    <property type="molecule type" value="Genomic_DNA"/>
</dbReference>
<reference evidence="2 3" key="1">
    <citation type="journal article" date="2016" name="G3 (Bethesda)">
        <title>First Draft Assembly and Annotation of the Genome of a California Endemic Oak Quercus lobata Nee (Fagaceae).</title>
        <authorList>
            <person name="Sork V.L."/>
            <person name="Fitz-Gibbon S.T."/>
            <person name="Puiu D."/>
            <person name="Crepeau M."/>
            <person name="Gugger P.F."/>
            <person name="Sherman R."/>
            <person name="Stevens K."/>
            <person name="Langley C.H."/>
            <person name="Pellegrini M."/>
            <person name="Salzberg S.L."/>
        </authorList>
    </citation>
    <scope>NUCLEOTIDE SEQUENCE [LARGE SCALE GENOMIC DNA]</scope>
    <source>
        <strain evidence="2 3">cv. SW786</strain>
    </source>
</reference>
<proteinExistence type="predicted"/>